<keyword evidence="1" id="KW-0812">Transmembrane</keyword>
<feature type="transmembrane region" description="Helical" evidence="1">
    <location>
        <begin position="480"/>
        <end position="501"/>
    </location>
</feature>
<evidence type="ECO:0000256" key="1">
    <source>
        <dbReference type="SAM" id="Phobius"/>
    </source>
</evidence>
<proteinExistence type="predicted"/>
<dbReference type="EMBL" id="CP136921">
    <property type="protein sequence ID" value="WOO32339.1"/>
    <property type="molecule type" value="Genomic_DNA"/>
</dbReference>
<keyword evidence="1" id="KW-0472">Membrane</keyword>
<reference evidence="2 3" key="1">
    <citation type="submission" date="2023-03" db="EMBL/GenBank/DDBJ databases">
        <title>Diaphorobacter basophil sp. nov., isolated from a sewage-treatment plant.</title>
        <authorList>
            <person name="Yang K."/>
        </authorList>
    </citation>
    <scope>NUCLEOTIDE SEQUENCE [LARGE SCALE GENOMIC DNA]</scope>
    <source>
        <strain evidence="2 3">Y-1</strain>
    </source>
</reference>
<feature type="transmembrane region" description="Helical" evidence="1">
    <location>
        <begin position="213"/>
        <end position="236"/>
    </location>
</feature>
<organism evidence="2 3">
    <name type="scientific">Diaphorobacter limosus</name>
    <dbReference type="NCBI Taxonomy" id="3036128"/>
    <lineage>
        <taxon>Bacteria</taxon>
        <taxon>Pseudomonadati</taxon>
        <taxon>Pseudomonadota</taxon>
        <taxon>Betaproteobacteria</taxon>
        <taxon>Burkholderiales</taxon>
        <taxon>Comamonadaceae</taxon>
        <taxon>Diaphorobacter</taxon>
    </lineage>
</organism>
<feature type="transmembrane region" description="Helical" evidence="1">
    <location>
        <begin position="256"/>
        <end position="282"/>
    </location>
</feature>
<dbReference type="PANTHER" id="PTHR34219">
    <property type="entry name" value="IRON-REGULATED INNER MEMBRANE PROTEIN-RELATED"/>
    <property type="match status" value="1"/>
</dbReference>
<sequence length="525" mass="57387">MKKTLIWLHKWLGVVLALFFLMWFASGVVLYYVPFPNLTQTERLAGLAPLQLPGGCCLAAPDAAARAGLAAPRLEQARLGMLGTRPVWRLSAAGEGGAPRWHVIDAVHGKLLAPLDTAQAVQLAEAFSGRSALGSEWLERDQWTVPQGLDAHRPLLKVRLAGDDGLELYVSPGAAEVVRDTRRAERFWNWLGAVPHWIYPTVLRMFPAAWHQVVVWLSIPAVLLAATGLVLGVWQLFLNKSRWIPYRKPWWRWHHITGLVAGVFTFTWMLSGLLSMGPFGVFDGTRLELRARALWAGAAPVLTRGPAAATALAQAAGLTPLELDMQQVAGQAWWRVQGRLADGALAQRLVRADDGASSAVSSATDGAAVRAALPDAAVLQALAAMRPQLPPPQIAQLAQYDDAYYARTQDIDALARRPLPVWRAHWPQDGITVYADPASARIVMQADNRTPYKRWLYHGLHSLDFAPLLARPLLREALVVGLSLLGVALCVTSCVLAWRVLVPKRRRQRPSGVARAGATIAAQEA</sequence>
<evidence type="ECO:0008006" key="4">
    <source>
        <dbReference type="Google" id="ProtNLM"/>
    </source>
</evidence>
<protein>
    <recommendedName>
        <fullName evidence="4">PepSY domain-containing protein</fullName>
    </recommendedName>
</protein>
<name>A0ABZ0J284_9BURK</name>
<feature type="transmembrane region" description="Helical" evidence="1">
    <location>
        <begin position="12"/>
        <end position="33"/>
    </location>
</feature>
<evidence type="ECO:0000313" key="3">
    <source>
        <dbReference type="Proteomes" id="UP001303211"/>
    </source>
</evidence>
<dbReference type="Proteomes" id="UP001303211">
    <property type="component" value="Chromosome"/>
</dbReference>
<dbReference type="PANTHER" id="PTHR34219:SF6">
    <property type="entry name" value="BLR3280 PROTEIN"/>
    <property type="match status" value="1"/>
</dbReference>
<gene>
    <name evidence="2" type="ORF">P4826_18460</name>
</gene>
<dbReference type="InterPro" id="IPR005625">
    <property type="entry name" value="PepSY-ass_TM"/>
</dbReference>
<keyword evidence="3" id="KW-1185">Reference proteome</keyword>
<keyword evidence="1" id="KW-1133">Transmembrane helix</keyword>
<evidence type="ECO:0000313" key="2">
    <source>
        <dbReference type="EMBL" id="WOO32339.1"/>
    </source>
</evidence>
<dbReference type="RefSeq" id="WP_317701800.1">
    <property type="nucleotide sequence ID" value="NZ_CP136921.1"/>
</dbReference>
<accession>A0ABZ0J284</accession>